<dbReference type="OrthoDB" id="1555531at2759"/>
<evidence type="ECO:0000313" key="4">
    <source>
        <dbReference type="EMBL" id="OBZ84656.1"/>
    </source>
</evidence>
<dbReference type="PANTHER" id="PTHR47659:SF7">
    <property type="entry name" value="FUNGAL TRANSCRIPTIONAL REGULATORY PROTEIN, N-TERMINAL DOMAIN-CONTAINING PROTEIN"/>
    <property type="match status" value="1"/>
</dbReference>
<dbReference type="SUPFAM" id="SSF55785">
    <property type="entry name" value="PYP-like sensor domain (PAS domain)"/>
    <property type="match status" value="1"/>
</dbReference>
<dbReference type="InterPro" id="IPR000014">
    <property type="entry name" value="PAS"/>
</dbReference>
<dbReference type="GO" id="GO:0008270">
    <property type="term" value="F:zinc ion binding"/>
    <property type="evidence" value="ECO:0007669"/>
    <property type="project" value="InterPro"/>
</dbReference>
<evidence type="ECO:0000313" key="5">
    <source>
        <dbReference type="Proteomes" id="UP000093000"/>
    </source>
</evidence>
<evidence type="ECO:0000256" key="2">
    <source>
        <dbReference type="ARBA" id="ARBA00023242"/>
    </source>
</evidence>
<dbReference type="STRING" id="101091.A0A1C7N7Q4"/>
<keyword evidence="2" id="KW-0539">Nucleus</keyword>
<dbReference type="PROSITE" id="PS50112">
    <property type="entry name" value="PAS"/>
    <property type="match status" value="1"/>
</dbReference>
<dbReference type="InterPro" id="IPR036864">
    <property type="entry name" value="Zn2-C6_fun-type_DNA-bd_sf"/>
</dbReference>
<dbReference type="GO" id="GO:0000981">
    <property type="term" value="F:DNA-binding transcription factor activity, RNA polymerase II-specific"/>
    <property type="evidence" value="ECO:0007669"/>
    <property type="project" value="InterPro"/>
</dbReference>
<dbReference type="Gene3D" id="3.30.450.20">
    <property type="entry name" value="PAS domain"/>
    <property type="match status" value="1"/>
</dbReference>
<sequence length="533" mass="59200">MKSITSDRLNSQTKLILPKHCKRCENRQQSHACPDCGSFEKSDADTNNDETTTKIIEYKRPTEITTTRPSKRSYKAHVPSACVNCKIAHLACDVSRPCKRCVALNKTETCQDMQHKKRGRPKLKEKPVQSSDPTFEILYGTIQTPALSIRKKTPNPIPNQQIPPFQSKVSKKKSSISFVHESFELDSIAKSPIPLLSPTASNSLLAETNSLLTESPKSLSSPTSPPSFFQPKPSIESSHVTVIMSMEVCCAKTSNEIIQYWGYYPQELAHRSFYEFISPKDTDRLAKLHRLLIDNALDRLRQISSQLSLPPMTEHTSSVAFSTTDQQTLCQIAHGSRSFSDTIHIKMKSGHYELYDVIVYIGGGLGADLYDMATYSKQYIVAQFRQHDYEVLDLFTPRKQTSKAKLSLSKFAPSHCIQNSQSPYVIPKLNIAPVTTLKDSQDPSILFNQLTSNTPSPSTSAILSSPTCVRLNSAVTHPTQQYFLQTSSSTLNAAASAAQSTSRQALINSTTSSAEPTVVPNRKVEMSIRSLLC</sequence>
<comment type="caution">
    <text evidence="4">The sequence shown here is derived from an EMBL/GenBank/DDBJ whole genome shotgun (WGS) entry which is preliminary data.</text>
</comment>
<reference evidence="4 5" key="1">
    <citation type="submission" date="2016-03" db="EMBL/GenBank/DDBJ databases">
        <title>Choanephora cucurbitarum.</title>
        <authorList>
            <person name="Min B."/>
            <person name="Park H."/>
            <person name="Park J.-H."/>
            <person name="Shin H.-D."/>
            <person name="Choi I.-G."/>
        </authorList>
    </citation>
    <scope>NUCLEOTIDE SEQUENCE [LARGE SCALE GENOMIC DNA]</scope>
    <source>
        <strain evidence="4 5">KUS-F28377</strain>
    </source>
</reference>
<keyword evidence="1" id="KW-0479">Metal-binding</keyword>
<organism evidence="4 5">
    <name type="scientific">Choanephora cucurbitarum</name>
    <dbReference type="NCBI Taxonomy" id="101091"/>
    <lineage>
        <taxon>Eukaryota</taxon>
        <taxon>Fungi</taxon>
        <taxon>Fungi incertae sedis</taxon>
        <taxon>Mucoromycota</taxon>
        <taxon>Mucoromycotina</taxon>
        <taxon>Mucoromycetes</taxon>
        <taxon>Mucorales</taxon>
        <taxon>Mucorineae</taxon>
        <taxon>Choanephoraceae</taxon>
        <taxon>Choanephoroideae</taxon>
        <taxon>Choanephora</taxon>
    </lineage>
</organism>
<dbReference type="Proteomes" id="UP000093000">
    <property type="component" value="Unassembled WGS sequence"/>
</dbReference>
<evidence type="ECO:0000259" key="3">
    <source>
        <dbReference type="PROSITE" id="PS50112"/>
    </source>
</evidence>
<dbReference type="SMART" id="SM00066">
    <property type="entry name" value="GAL4"/>
    <property type="match status" value="1"/>
</dbReference>
<keyword evidence="5" id="KW-1185">Reference proteome</keyword>
<dbReference type="AlphaFoldDB" id="A0A1C7N7Q4"/>
<feature type="domain" description="PAS" evidence="3">
    <location>
        <begin position="254"/>
        <end position="296"/>
    </location>
</feature>
<dbReference type="SUPFAM" id="SSF57701">
    <property type="entry name" value="Zn2/Cys6 DNA-binding domain"/>
    <property type="match status" value="1"/>
</dbReference>
<dbReference type="InterPro" id="IPR050335">
    <property type="entry name" value="ERT1_acuK_gluconeogen_tf"/>
</dbReference>
<dbReference type="PANTHER" id="PTHR47659">
    <property type="entry name" value="ZN(II)2CYS6 TRANSCRIPTION FACTOR (EUROFUNG)-RELATED"/>
    <property type="match status" value="1"/>
</dbReference>
<dbReference type="InterPro" id="IPR035965">
    <property type="entry name" value="PAS-like_dom_sf"/>
</dbReference>
<evidence type="ECO:0000256" key="1">
    <source>
        <dbReference type="ARBA" id="ARBA00022723"/>
    </source>
</evidence>
<dbReference type="InParanoid" id="A0A1C7N7Q4"/>
<name>A0A1C7N7Q4_9FUNG</name>
<protein>
    <submittedName>
        <fullName evidence="4">Transcription activator of gluconeogenesis ERT1-2</fullName>
    </submittedName>
</protein>
<gene>
    <name evidence="4" type="primary">ERT1-2</name>
    <name evidence="4" type="ORF">A0J61_07300</name>
</gene>
<proteinExistence type="predicted"/>
<dbReference type="InterPro" id="IPR001138">
    <property type="entry name" value="Zn2Cys6_DnaBD"/>
</dbReference>
<dbReference type="EMBL" id="LUGH01000485">
    <property type="protein sequence ID" value="OBZ84656.1"/>
    <property type="molecule type" value="Genomic_DNA"/>
</dbReference>
<accession>A0A1C7N7Q4</accession>